<protein>
    <submittedName>
        <fullName evidence="1">Uncharacterized protein</fullName>
    </submittedName>
</protein>
<gene>
    <name evidence="1" type="ORF">QAD02_000224</name>
</gene>
<keyword evidence="2" id="KW-1185">Reference proteome</keyword>
<sequence length="357" mass="41063">MTLNIDEDALNRKLRIISDESLETAMPWLKNNPGDRFSKPFKRVEPFPGACVKTWDEDGKKLFVNVCHSKEILPPEDLSVEQFMKILDEDVPSFIIPMALGLEKMAKDKEDIERPTFDILVNTNYFQKCMKNAPFWQFTVVAILESINDKYNKTIVTSKFVTLQNRKVMGSLDSFTIEDREPRKPQKPLIQELDRTSSKRQSKTSCSAQDKTKVGVKAPKNDHHLGLQIEELKPSPLESKLNGTTIDEKSAKIISEKRPAMEECTDRSKFVEEQFPDQNYMILMSGCKKKIIGFFYTPYFNVDNLTVDIGENRIIIENQKAEIIFDIFIPHLVVQDQAIADFDSKLHILRLTLPLKT</sequence>
<evidence type="ECO:0000313" key="2">
    <source>
        <dbReference type="Proteomes" id="UP001239111"/>
    </source>
</evidence>
<comment type="caution">
    <text evidence="1">The sequence shown here is derived from an EMBL/GenBank/DDBJ whole genome shotgun (WGS) entry which is preliminary data.</text>
</comment>
<evidence type="ECO:0000313" key="1">
    <source>
        <dbReference type="EMBL" id="KAJ8668965.1"/>
    </source>
</evidence>
<accession>A0ACC2NCV0</accession>
<dbReference type="Proteomes" id="UP001239111">
    <property type="component" value="Chromosome 3"/>
</dbReference>
<dbReference type="EMBL" id="CM056743">
    <property type="protein sequence ID" value="KAJ8668965.1"/>
    <property type="molecule type" value="Genomic_DNA"/>
</dbReference>
<reference evidence="1" key="1">
    <citation type="submission" date="2023-04" db="EMBL/GenBank/DDBJ databases">
        <title>A chromosome-level genome assembly of the parasitoid wasp Eretmocerus hayati.</title>
        <authorList>
            <person name="Zhong Y."/>
            <person name="Liu S."/>
            <person name="Liu Y."/>
        </authorList>
    </citation>
    <scope>NUCLEOTIDE SEQUENCE</scope>
    <source>
        <strain evidence="1">ZJU_SS_LIU_2023</strain>
    </source>
</reference>
<proteinExistence type="predicted"/>
<name>A0ACC2NCV0_9HYME</name>
<organism evidence="1 2">
    <name type="scientific">Eretmocerus hayati</name>
    <dbReference type="NCBI Taxonomy" id="131215"/>
    <lineage>
        <taxon>Eukaryota</taxon>
        <taxon>Metazoa</taxon>
        <taxon>Ecdysozoa</taxon>
        <taxon>Arthropoda</taxon>
        <taxon>Hexapoda</taxon>
        <taxon>Insecta</taxon>
        <taxon>Pterygota</taxon>
        <taxon>Neoptera</taxon>
        <taxon>Endopterygota</taxon>
        <taxon>Hymenoptera</taxon>
        <taxon>Apocrita</taxon>
        <taxon>Proctotrupomorpha</taxon>
        <taxon>Chalcidoidea</taxon>
        <taxon>Aphelinidae</taxon>
        <taxon>Aphelininae</taxon>
        <taxon>Eretmocerus</taxon>
    </lineage>
</organism>